<reference evidence="11 12" key="1">
    <citation type="submission" date="2014-03" db="EMBL/GenBank/DDBJ databases">
        <title>Genome of Haematobacter massiliensis CCUG 47968.</title>
        <authorList>
            <person name="Wang D."/>
            <person name="Wang G."/>
        </authorList>
    </citation>
    <scope>NUCLEOTIDE SEQUENCE [LARGE SCALE GENOMIC DNA]</scope>
    <source>
        <strain evidence="11 12">CCUG 47968</strain>
    </source>
</reference>
<keyword evidence="2 9" id="KW-0813">Transport</keyword>
<evidence type="ECO:0000256" key="1">
    <source>
        <dbReference type="ARBA" id="ARBA00004429"/>
    </source>
</evidence>
<evidence type="ECO:0000256" key="9">
    <source>
        <dbReference type="RuleBase" id="RU369079"/>
    </source>
</evidence>
<name>A0A086Y5M4_9RHOB</name>
<feature type="transmembrane region" description="Helical" evidence="9">
    <location>
        <begin position="64"/>
        <end position="82"/>
    </location>
</feature>
<sequence>MSLNNDAVGYEPGIRAALPGRISRRVAQAEMALGGALVAAICLSLLAGSVSRTLGQPLIWTDELAVHLMVWVAFLGASLGIATRSHMAVALLPERLSSRGRAWLLLLSDLLVMVFFVVMGWLIWRWFDLPGLLRAGSGAALASDTFNFIYTDPTLTLGVPKFWFWLIVPMTCMTGAIHALAALSADLTELRRQA</sequence>
<comment type="function">
    <text evidence="9">Part of the tripartite ATP-independent periplasmic (TRAP) transport system.</text>
</comment>
<feature type="transmembrane region" description="Helical" evidence="9">
    <location>
        <begin position="103"/>
        <end position="124"/>
    </location>
</feature>
<organism evidence="11 12">
    <name type="scientific">Haematobacter massiliensis</name>
    <dbReference type="NCBI Taxonomy" id="195105"/>
    <lineage>
        <taxon>Bacteria</taxon>
        <taxon>Pseudomonadati</taxon>
        <taxon>Pseudomonadota</taxon>
        <taxon>Alphaproteobacteria</taxon>
        <taxon>Rhodobacterales</taxon>
        <taxon>Paracoccaceae</taxon>
        <taxon>Haematobacter</taxon>
    </lineage>
</organism>
<dbReference type="Pfam" id="PF04290">
    <property type="entry name" value="DctQ"/>
    <property type="match status" value="1"/>
</dbReference>
<dbReference type="AlphaFoldDB" id="A0A086Y5M4"/>
<keyword evidence="6 9" id="KW-1133">Transmembrane helix</keyword>
<evidence type="ECO:0000256" key="3">
    <source>
        <dbReference type="ARBA" id="ARBA00022475"/>
    </source>
</evidence>
<dbReference type="OrthoDB" id="9794346at2"/>
<dbReference type="InterPro" id="IPR055348">
    <property type="entry name" value="DctQ"/>
</dbReference>
<dbReference type="RefSeq" id="WP_051911108.1">
    <property type="nucleotide sequence ID" value="NZ_JGYG01000005.1"/>
</dbReference>
<comment type="caution">
    <text evidence="11">The sequence shown here is derived from an EMBL/GenBank/DDBJ whole genome shotgun (WGS) entry which is preliminary data.</text>
</comment>
<comment type="subcellular location">
    <subcellularLocation>
        <location evidence="1 9">Cell inner membrane</location>
        <topology evidence="1 9">Multi-pass membrane protein</topology>
    </subcellularLocation>
</comment>
<dbReference type="PANTHER" id="PTHR35011">
    <property type="entry name" value="2,3-DIKETO-L-GULONATE TRAP TRANSPORTER SMALL PERMEASE PROTEIN YIAM"/>
    <property type="match status" value="1"/>
</dbReference>
<keyword evidence="3" id="KW-1003">Cell membrane</keyword>
<keyword evidence="7 9" id="KW-0472">Membrane</keyword>
<dbReference type="PANTHER" id="PTHR35011:SF2">
    <property type="entry name" value="2,3-DIKETO-L-GULONATE TRAP TRANSPORTER SMALL PERMEASE PROTEIN YIAM"/>
    <property type="match status" value="1"/>
</dbReference>
<feature type="transmembrane region" description="Helical" evidence="9">
    <location>
        <begin position="162"/>
        <end position="183"/>
    </location>
</feature>
<gene>
    <name evidence="11" type="ORF">CN97_15555</name>
</gene>
<dbReference type="eggNOG" id="COG3090">
    <property type="taxonomic scope" value="Bacteria"/>
</dbReference>
<dbReference type="STRING" id="195105.CN97_15555"/>
<dbReference type="EMBL" id="JGYG01000005">
    <property type="protein sequence ID" value="KFI29574.1"/>
    <property type="molecule type" value="Genomic_DNA"/>
</dbReference>
<evidence type="ECO:0000256" key="2">
    <source>
        <dbReference type="ARBA" id="ARBA00022448"/>
    </source>
</evidence>
<evidence type="ECO:0000256" key="4">
    <source>
        <dbReference type="ARBA" id="ARBA00022519"/>
    </source>
</evidence>
<accession>A0A086Y5M4</accession>
<evidence type="ECO:0000313" key="11">
    <source>
        <dbReference type="EMBL" id="KFI29574.1"/>
    </source>
</evidence>
<evidence type="ECO:0000256" key="6">
    <source>
        <dbReference type="ARBA" id="ARBA00022989"/>
    </source>
</evidence>
<evidence type="ECO:0000259" key="10">
    <source>
        <dbReference type="Pfam" id="PF04290"/>
    </source>
</evidence>
<dbReference type="GO" id="GO:0022857">
    <property type="term" value="F:transmembrane transporter activity"/>
    <property type="evidence" value="ECO:0007669"/>
    <property type="project" value="UniProtKB-UniRule"/>
</dbReference>
<dbReference type="GO" id="GO:0015740">
    <property type="term" value="P:C4-dicarboxylate transport"/>
    <property type="evidence" value="ECO:0007669"/>
    <property type="project" value="TreeGrafter"/>
</dbReference>
<keyword evidence="5 9" id="KW-0812">Transmembrane</keyword>
<keyword evidence="4 9" id="KW-0997">Cell inner membrane</keyword>
<comment type="subunit">
    <text evidence="9">The complex comprises the extracytoplasmic solute receptor protein and the two transmembrane proteins.</text>
</comment>
<protein>
    <recommendedName>
        <fullName evidence="9">TRAP transporter small permease protein</fullName>
    </recommendedName>
</protein>
<dbReference type="Proteomes" id="UP000028826">
    <property type="component" value="Unassembled WGS sequence"/>
</dbReference>
<comment type="similarity">
    <text evidence="8 9">Belongs to the TRAP transporter small permease family.</text>
</comment>
<dbReference type="InterPro" id="IPR007387">
    <property type="entry name" value="TRAP_DctQ"/>
</dbReference>
<evidence type="ECO:0000256" key="8">
    <source>
        <dbReference type="ARBA" id="ARBA00038436"/>
    </source>
</evidence>
<evidence type="ECO:0000313" key="12">
    <source>
        <dbReference type="Proteomes" id="UP000028826"/>
    </source>
</evidence>
<dbReference type="GO" id="GO:0005886">
    <property type="term" value="C:plasma membrane"/>
    <property type="evidence" value="ECO:0007669"/>
    <property type="project" value="UniProtKB-SubCell"/>
</dbReference>
<keyword evidence="12" id="KW-1185">Reference proteome</keyword>
<feature type="domain" description="Tripartite ATP-independent periplasmic transporters DctQ component" evidence="10">
    <location>
        <begin position="41"/>
        <end position="187"/>
    </location>
</feature>
<evidence type="ECO:0000256" key="7">
    <source>
        <dbReference type="ARBA" id="ARBA00023136"/>
    </source>
</evidence>
<feature type="transmembrane region" description="Helical" evidence="9">
    <location>
        <begin position="31"/>
        <end position="52"/>
    </location>
</feature>
<proteinExistence type="inferred from homology"/>
<evidence type="ECO:0000256" key="5">
    <source>
        <dbReference type="ARBA" id="ARBA00022692"/>
    </source>
</evidence>